<dbReference type="RefSeq" id="WP_054209532.1">
    <property type="nucleotide sequence ID" value="NZ_LGSZ01000040.1"/>
</dbReference>
<dbReference type="PATRIC" id="fig|1526658.3.peg.4107"/>
<comment type="caution">
    <text evidence="1">The sequence shown here is derived from an EMBL/GenBank/DDBJ whole genome shotgun (WGS) entry which is preliminary data.</text>
</comment>
<keyword evidence="2" id="KW-1185">Reference proteome</keyword>
<dbReference type="EMBL" id="LGSZ01000040">
    <property type="protein sequence ID" value="KPH80712.1"/>
    <property type="molecule type" value="Genomic_DNA"/>
</dbReference>
<name>A0A0N1F581_9HYPH</name>
<reference evidence="1 2" key="1">
    <citation type="submission" date="2015-07" db="EMBL/GenBank/DDBJ databases">
        <title>Whole genome sequencing of Bosea vaviloviae isolated from cave pool.</title>
        <authorList>
            <person name="Tan N.E.H."/>
            <person name="Lee Y.P."/>
            <person name="Gan H.M."/>
            <person name="Barton H."/>
            <person name="Savka M.A."/>
        </authorList>
    </citation>
    <scope>NUCLEOTIDE SEQUENCE [LARGE SCALE GENOMIC DNA]</scope>
    <source>
        <strain evidence="1 2">SD260</strain>
    </source>
</reference>
<accession>A0A0N1F581</accession>
<protein>
    <submittedName>
        <fullName evidence="1">Uncharacterized protein</fullName>
    </submittedName>
</protein>
<organism evidence="1 2">
    <name type="scientific">Bosea vaviloviae</name>
    <dbReference type="NCBI Taxonomy" id="1526658"/>
    <lineage>
        <taxon>Bacteria</taxon>
        <taxon>Pseudomonadati</taxon>
        <taxon>Pseudomonadota</taxon>
        <taxon>Alphaproteobacteria</taxon>
        <taxon>Hyphomicrobiales</taxon>
        <taxon>Boseaceae</taxon>
        <taxon>Bosea</taxon>
    </lineage>
</organism>
<dbReference type="Proteomes" id="UP000037822">
    <property type="component" value="Unassembled WGS sequence"/>
</dbReference>
<dbReference type="AlphaFoldDB" id="A0A0N1F581"/>
<proteinExistence type="predicted"/>
<evidence type="ECO:0000313" key="2">
    <source>
        <dbReference type="Proteomes" id="UP000037822"/>
    </source>
</evidence>
<sequence>MDAACHRFVLQAIDAALGCPILEAQFSLETIEPLVAVLGDDVREVLEGTLRKLDASELERLSALIGFVFPCQYGEVRLVQWHKLRAVPYLIHTEFELALMLEGRKPFAAFGDAYPCDWFEAWMALFDPFVNEGRLIRRVIDCPFASPKCKPSSEMAEGMRQVYIALPGEEWRIDAYIEMRTTVAVSGWTEALERREGELLGYTEWQRDWWATQRRRVFTRRR</sequence>
<evidence type="ECO:0000313" key="1">
    <source>
        <dbReference type="EMBL" id="KPH80712.1"/>
    </source>
</evidence>
<gene>
    <name evidence="1" type="ORF">AE618_13345</name>
</gene>